<feature type="transmembrane region" description="Helical" evidence="10">
    <location>
        <begin position="270"/>
        <end position="294"/>
    </location>
</feature>
<feature type="transmembrane region" description="Helical" evidence="10">
    <location>
        <begin position="421"/>
        <end position="441"/>
    </location>
</feature>
<feature type="transmembrane region" description="Helical" evidence="10">
    <location>
        <begin position="382"/>
        <end position="401"/>
    </location>
</feature>
<feature type="transmembrane region" description="Helical" evidence="10">
    <location>
        <begin position="155"/>
        <end position="175"/>
    </location>
</feature>
<gene>
    <name evidence="11" type="ORF">HNQ70_002386</name>
</gene>
<evidence type="ECO:0000256" key="9">
    <source>
        <dbReference type="ARBA" id="ARBA00031636"/>
    </source>
</evidence>
<dbReference type="AlphaFoldDB" id="A0A7W8HHX7"/>
<dbReference type="RefSeq" id="WP_183967704.1">
    <property type="nucleotide sequence ID" value="NZ_BAABEW010000025.1"/>
</dbReference>
<proteinExistence type="predicted"/>
<keyword evidence="5 10" id="KW-0812">Transmembrane</keyword>
<evidence type="ECO:0000256" key="3">
    <source>
        <dbReference type="ARBA" id="ARBA00022449"/>
    </source>
</evidence>
<keyword evidence="6 10" id="KW-1133">Transmembrane helix</keyword>
<feature type="transmembrane region" description="Helical" evidence="10">
    <location>
        <begin position="123"/>
        <end position="143"/>
    </location>
</feature>
<dbReference type="Pfam" id="PF01554">
    <property type="entry name" value="MatE"/>
    <property type="match status" value="2"/>
</dbReference>
<dbReference type="CDD" id="cd13131">
    <property type="entry name" value="MATE_NorM_like"/>
    <property type="match status" value="1"/>
</dbReference>
<evidence type="ECO:0000256" key="2">
    <source>
        <dbReference type="ARBA" id="ARBA00022448"/>
    </source>
</evidence>
<evidence type="ECO:0000256" key="10">
    <source>
        <dbReference type="SAM" id="Phobius"/>
    </source>
</evidence>
<evidence type="ECO:0000256" key="1">
    <source>
        <dbReference type="ARBA" id="ARBA00004429"/>
    </source>
</evidence>
<sequence>MRKDILRLAWPVFIGQLAVMLNGVIDTVMVGRLSANDMAAIGVGVSIYITVYIGLMGTLLGLSPIVAQHYGAGRHGEIGASFQQALWLAVALSLLGCVALAWTDPWLALAAPPPEVAELVRGYLLAVAAGLPPALFFRAFYALNTAISRPQVVMYINLVGVALKIPLNALFMYGWEDAGLPAMGGAGCGVATAVIAWLSAVLAGLWLALDQAYARFALLQRSRPDRRRMGELLRLGVPIGAAYTVEITSFTFMALFLARLGATTSASHQVAANLTGICYMGGLGLASATSTLVAQSIGAGDPERARRYALTGLRLAVWLALVTAAVLLAGRLPIAHAYTSDLEVVRASLPLIAAVAVFHFFDSMQTQFGFILRAYKIATLPMVVYVLAMWAVGLGGGWWLTFGTQPGDLAGALNGERTGALGFWVAGTVGLAAATVGLGLLTARRWRHEAGAPLAA</sequence>
<dbReference type="EMBL" id="JACHGB010000004">
    <property type="protein sequence ID" value="MBB5272372.1"/>
    <property type="molecule type" value="Genomic_DNA"/>
</dbReference>
<evidence type="ECO:0000313" key="12">
    <source>
        <dbReference type="Proteomes" id="UP000532440"/>
    </source>
</evidence>
<evidence type="ECO:0000313" key="11">
    <source>
        <dbReference type="EMBL" id="MBB5272372.1"/>
    </source>
</evidence>
<name>A0A7W8HHX7_9BURK</name>
<keyword evidence="8 10" id="KW-0472">Membrane</keyword>
<comment type="subcellular location">
    <subcellularLocation>
        <location evidence="1">Cell inner membrane</location>
        <topology evidence="1">Multi-pass membrane protein</topology>
    </subcellularLocation>
</comment>
<dbReference type="InterPro" id="IPR050222">
    <property type="entry name" value="MATE_MdtK"/>
</dbReference>
<comment type="caution">
    <text evidence="11">The sequence shown here is derived from an EMBL/GenBank/DDBJ whole genome shotgun (WGS) entry which is preliminary data.</text>
</comment>
<keyword evidence="3" id="KW-0050">Antiport</keyword>
<feature type="transmembrane region" description="Helical" evidence="10">
    <location>
        <begin position="235"/>
        <end position="258"/>
    </location>
</feature>
<dbReference type="PANTHER" id="PTHR43298:SF2">
    <property type="entry name" value="FMN_FAD EXPORTER YEEO-RELATED"/>
    <property type="match status" value="1"/>
</dbReference>
<feature type="transmembrane region" description="Helical" evidence="10">
    <location>
        <begin position="39"/>
        <end position="65"/>
    </location>
</feature>
<dbReference type="GO" id="GO:0006811">
    <property type="term" value="P:monoatomic ion transport"/>
    <property type="evidence" value="ECO:0007669"/>
    <property type="project" value="UniProtKB-KW"/>
</dbReference>
<protein>
    <recommendedName>
        <fullName evidence="9">Multidrug-efflux transporter</fullName>
    </recommendedName>
</protein>
<keyword evidence="7" id="KW-0406">Ion transport</keyword>
<evidence type="ECO:0000256" key="7">
    <source>
        <dbReference type="ARBA" id="ARBA00023065"/>
    </source>
</evidence>
<evidence type="ECO:0000256" key="4">
    <source>
        <dbReference type="ARBA" id="ARBA00022475"/>
    </source>
</evidence>
<feature type="transmembrane region" description="Helical" evidence="10">
    <location>
        <begin position="344"/>
        <end position="361"/>
    </location>
</feature>
<feature type="transmembrane region" description="Helical" evidence="10">
    <location>
        <begin position="195"/>
        <end position="214"/>
    </location>
</feature>
<keyword evidence="2" id="KW-0813">Transport</keyword>
<feature type="transmembrane region" description="Helical" evidence="10">
    <location>
        <begin position="12"/>
        <end position="33"/>
    </location>
</feature>
<dbReference type="PANTHER" id="PTHR43298">
    <property type="entry name" value="MULTIDRUG RESISTANCE PROTEIN NORM-RELATED"/>
    <property type="match status" value="1"/>
</dbReference>
<dbReference type="GO" id="GO:0005886">
    <property type="term" value="C:plasma membrane"/>
    <property type="evidence" value="ECO:0007669"/>
    <property type="project" value="UniProtKB-SubCell"/>
</dbReference>
<organism evidence="11 12">
    <name type="scientific">Quisquiliibacterium transsilvanicum</name>
    <dbReference type="NCBI Taxonomy" id="1549638"/>
    <lineage>
        <taxon>Bacteria</taxon>
        <taxon>Pseudomonadati</taxon>
        <taxon>Pseudomonadota</taxon>
        <taxon>Betaproteobacteria</taxon>
        <taxon>Burkholderiales</taxon>
        <taxon>Burkholderiaceae</taxon>
        <taxon>Quisquiliibacterium</taxon>
    </lineage>
</organism>
<dbReference type="Proteomes" id="UP000532440">
    <property type="component" value="Unassembled WGS sequence"/>
</dbReference>
<keyword evidence="12" id="KW-1185">Reference proteome</keyword>
<accession>A0A7W8HHX7</accession>
<dbReference type="NCBIfam" id="TIGR00797">
    <property type="entry name" value="matE"/>
    <property type="match status" value="1"/>
</dbReference>
<reference evidence="11 12" key="1">
    <citation type="submission" date="2020-08" db="EMBL/GenBank/DDBJ databases">
        <title>Genomic Encyclopedia of Type Strains, Phase IV (KMG-IV): sequencing the most valuable type-strain genomes for metagenomic binning, comparative biology and taxonomic classification.</title>
        <authorList>
            <person name="Goeker M."/>
        </authorList>
    </citation>
    <scope>NUCLEOTIDE SEQUENCE [LARGE SCALE GENOMIC DNA]</scope>
    <source>
        <strain evidence="11 12">DSM 29781</strain>
    </source>
</reference>
<evidence type="ECO:0000256" key="5">
    <source>
        <dbReference type="ARBA" id="ARBA00022692"/>
    </source>
</evidence>
<keyword evidence="4" id="KW-1003">Cell membrane</keyword>
<feature type="transmembrane region" description="Helical" evidence="10">
    <location>
        <begin position="85"/>
        <end position="103"/>
    </location>
</feature>
<dbReference type="GO" id="GO:0042910">
    <property type="term" value="F:xenobiotic transmembrane transporter activity"/>
    <property type="evidence" value="ECO:0007669"/>
    <property type="project" value="InterPro"/>
</dbReference>
<dbReference type="GO" id="GO:0015297">
    <property type="term" value="F:antiporter activity"/>
    <property type="evidence" value="ECO:0007669"/>
    <property type="project" value="UniProtKB-KW"/>
</dbReference>
<evidence type="ECO:0000256" key="8">
    <source>
        <dbReference type="ARBA" id="ARBA00023136"/>
    </source>
</evidence>
<dbReference type="PIRSF" id="PIRSF006603">
    <property type="entry name" value="DinF"/>
    <property type="match status" value="1"/>
</dbReference>
<evidence type="ECO:0000256" key="6">
    <source>
        <dbReference type="ARBA" id="ARBA00022989"/>
    </source>
</evidence>
<dbReference type="InterPro" id="IPR002528">
    <property type="entry name" value="MATE_fam"/>
</dbReference>
<feature type="transmembrane region" description="Helical" evidence="10">
    <location>
        <begin position="315"/>
        <end position="338"/>
    </location>
</feature>
<dbReference type="InterPro" id="IPR048279">
    <property type="entry name" value="MdtK-like"/>
</dbReference>